<dbReference type="CDD" id="cd00130">
    <property type="entry name" value="PAS"/>
    <property type="match status" value="1"/>
</dbReference>
<dbReference type="SMART" id="SM00086">
    <property type="entry name" value="PAC"/>
    <property type="match status" value="2"/>
</dbReference>
<comment type="caution">
    <text evidence="14">The sequence shown here is derived from an EMBL/GenBank/DDBJ whole genome shotgun (WGS) entry which is preliminary data.</text>
</comment>
<dbReference type="SUPFAM" id="SSF55785">
    <property type="entry name" value="PYP-like sensor domain (PAS domain)"/>
    <property type="match status" value="2"/>
</dbReference>
<feature type="domain" description="PAC" evidence="13">
    <location>
        <begin position="162"/>
        <end position="212"/>
    </location>
</feature>
<feature type="domain" description="PAC" evidence="13">
    <location>
        <begin position="324"/>
        <end position="374"/>
    </location>
</feature>
<evidence type="ECO:0000313" key="14">
    <source>
        <dbReference type="EMBL" id="MCB6184598.1"/>
    </source>
</evidence>
<dbReference type="InterPro" id="IPR000700">
    <property type="entry name" value="PAS-assoc_C"/>
</dbReference>
<evidence type="ECO:0000256" key="1">
    <source>
        <dbReference type="ARBA" id="ARBA00000085"/>
    </source>
</evidence>
<dbReference type="EC" id="2.7.13.3" evidence="2"/>
<keyword evidence="5" id="KW-0547">Nucleotide-binding</keyword>
<dbReference type="InterPro" id="IPR005467">
    <property type="entry name" value="His_kinase_dom"/>
</dbReference>
<evidence type="ECO:0000256" key="10">
    <source>
        <dbReference type="SAM" id="Phobius"/>
    </source>
</evidence>
<keyword evidence="6" id="KW-0418">Kinase</keyword>
<evidence type="ECO:0000256" key="4">
    <source>
        <dbReference type="ARBA" id="ARBA00022679"/>
    </source>
</evidence>
<dbReference type="InterPro" id="IPR036890">
    <property type="entry name" value="HATPase_C_sf"/>
</dbReference>
<name>A0ABS8D8P7_9NEIS</name>
<feature type="domain" description="Histidine kinase" evidence="11">
    <location>
        <begin position="408"/>
        <end position="651"/>
    </location>
</feature>
<keyword evidence="4" id="KW-0808">Transferase</keyword>
<dbReference type="InterPro" id="IPR001610">
    <property type="entry name" value="PAC"/>
</dbReference>
<dbReference type="Gene3D" id="1.10.287.130">
    <property type="match status" value="1"/>
</dbReference>
<dbReference type="SMART" id="SM00091">
    <property type="entry name" value="PAS"/>
    <property type="match status" value="2"/>
</dbReference>
<gene>
    <name evidence="14" type="ORF">LIN78_13710</name>
</gene>
<evidence type="ECO:0000259" key="13">
    <source>
        <dbReference type="PROSITE" id="PS50113"/>
    </source>
</evidence>
<dbReference type="Proteomes" id="UP001165395">
    <property type="component" value="Unassembled WGS sequence"/>
</dbReference>
<feature type="transmembrane region" description="Helical" evidence="10">
    <location>
        <begin position="7"/>
        <end position="25"/>
    </location>
</feature>
<comment type="catalytic activity">
    <reaction evidence="1">
        <text>ATP + protein L-histidine = ADP + protein N-phospho-L-histidine.</text>
        <dbReference type="EC" id="2.7.13.3"/>
    </reaction>
</comment>
<protein>
    <recommendedName>
        <fullName evidence="2">histidine kinase</fullName>
        <ecNumber evidence="2">2.7.13.3</ecNumber>
    </recommendedName>
</protein>
<evidence type="ECO:0000256" key="3">
    <source>
        <dbReference type="ARBA" id="ARBA00022553"/>
    </source>
</evidence>
<feature type="domain" description="PAS" evidence="12">
    <location>
        <begin position="248"/>
        <end position="318"/>
    </location>
</feature>
<dbReference type="SUPFAM" id="SSF55874">
    <property type="entry name" value="ATPase domain of HSP90 chaperone/DNA topoisomerase II/histidine kinase"/>
    <property type="match status" value="1"/>
</dbReference>
<dbReference type="InterPro" id="IPR003594">
    <property type="entry name" value="HATPase_dom"/>
</dbReference>
<evidence type="ECO:0000259" key="12">
    <source>
        <dbReference type="PROSITE" id="PS50112"/>
    </source>
</evidence>
<keyword evidence="8" id="KW-0902">Two-component regulatory system</keyword>
<organism evidence="14 15">
    <name type="scientific">Leeia speluncae</name>
    <dbReference type="NCBI Taxonomy" id="2884804"/>
    <lineage>
        <taxon>Bacteria</taxon>
        <taxon>Pseudomonadati</taxon>
        <taxon>Pseudomonadota</taxon>
        <taxon>Betaproteobacteria</taxon>
        <taxon>Neisseriales</taxon>
        <taxon>Leeiaceae</taxon>
        <taxon>Leeia</taxon>
    </lineage>
</organism>
<dbReference type="PANTHER" id="PTHR43065">
    <property type="entry name" value="SENSOR HISTIDINE KINASE"/>
    <property type="match status" value="1"/>
</dbReference>
<reference evidence="14" key="1">
    <citation type="submission" date="2021-10" db="EMBL/GenBank/DDBJ databases">
        <title>The complete genome sequence of Leeia sp. TBRC 13508.</title>
        <authorList>
            <person name="Charoenyingcharoen P."/>
            <person name="Yukphan P."/>
        </authorList>
    </citation>
    <scope>NUCLEOTIDE SEQUENCE</scope>
    <source>
        <strain evidence="14">TBRC 13508</strain>
    </source>
</reference>
<feature type="coiled-coil region" evidence="9">
    <location>
        <begin position="53"/>
        <end position="87"/>
    </location>
</feature>
<evidence type="ECO:0000256" key="9">
    <source>
        <dbReference type="SAM" id="Coils"/>
    </source>
</evidence>
<keyword evidence="7" id="KW-0067">ATP-binding</keyword>
<evidence type="ECO:0000259" key="11">
    <source>
        <dbReference type="PROSITE" id="PS50109"/>
    </source>
</evidence>
<dbReference type="RefSeq" id="WP_227181409.1">
    <property type="nucleotide sequence ID" value="NZ_JAJBZT010000008.1"/>
</dbReference>
<keyword evidence="15" id="KW-1185">Reference proteome</keyword>
<evidence type="ECO:0000256" key="5">
    <source>
        <dbReference type="ARBA" id="ARBA00022741"/>
    </source>
</evidence>
<keyword evidence="10" id="KW-0472">Membrane</keyword>
<dbReference type="PANTHER" id="PTHR43065:SF50">
    <property type="entry name" value="HISTIDINE KINASE"/>
    <property type="match status" value="1"/>
</dbReference>
<dbReference type="InterPro" id="IPR035965">
    <property type="entry name" value="PAS-like_dom_sf"/>
</dbReference>
<dbReference type="Gene3D" id="3.30.565.10">
    <property type="entry name" value="Histidine kinase-like ATPase, C-terminal domain"/>
    <property type="match status" value="1"/>
</dbReference>
<dbReference type="PROSITE" id="PS50113">
    <property type="entry name" value="PAC"/>
    <property type="match status" value="2"/>
</dbReference>
<dbReference type="PROSITE" id="PS50109">
    <property type="entry name" value="HIS_KIN"/>
    <property type="match status" value="1"/>
</dbReference>
<dbReference type="SUPFAM" id="SSF47384">
    <property type="entry name" value="Homodimeric domain of signal transducing histidine kinase"/>
    <property type="match status" value="1"/>
</dbReference>
<dbReference type="SMART" id="SM00387">
    <property type="entry name" value="HATPase_c"/>
    <property type="match status" value="1"/>
</dbReference>
<keyword evidence="10" id="KW-0812">Transmembrane</keyword>
<dbReference type="Pfam" id="PF00989">
    <property type="entry name" value="PAS"/>
    <property type="match status" value="1"/>
</dbReference>
<accession>A0ABS8D8P7</accession>
<dbReference type="Pfam" id="PF13426">
    <property type="entry name" value="PAS_9"/>
    <property type="match status" value="1"/>
</dbReference>
<keyword evidence="10" id="KW-1133">Transmembrane helix</keyword>
<dbReference type="PROSITE" id="PS50112">
    <property type="entry name" value="PAS"/>
    <property type="match status" value="1"/>
</dbReference>
<dbReference type="PRINTS" id="PR00344">
    <property type="entry name" value="BCTRLSENSOR"/>
</dbReference>
<dbReference type="NCBIfam" id="TIGR00229">
    <property type="entry name" value="sensory_box"/>
    <property type="match status" value="2"/>
</dbReference>
<dbReference type="InterPro" id="IPR036097">
    <property type="entry name" value="HisK_dim/P_sf"/>
</dbReference>
<proteinExistence type="predicted"/>
<keyword evidence="9" id="KW-0175">Coiled coil</keyword>
<dbReference type="InterPro" id="IPR013767">
    <property type="entry name" value="PAS_fold"/>
</dbReference>
<evidence type="ECO:0000256" key="2">
    <source>
        <dbReference type="ARBA" id="ARBA00012438"/>
    </source>
</evidence>
<keyword evidence="3" id="KW-0597">Phosphoprotein</keyword>
<evidence type="ECO:0000313" key="15">
    <source>
        <dbReference type="Proteomes" id="UP001165395"/>
    </source>
</evidence>
<evidence type="ECO:0000256" key="6">
    <source>
        <dbReference type="ARBA" id="ARBA00022777"/>
    </source>
</evidence>
<evidence type="ECO:0000256" key="8">
    <source>
        <dbReference type="ARBA" id="ARBA00023012"/>
    </source>
</evidence>
<evidence type="ECO:0000256" key="7">
    <source>
        <dbReference type="ARBA" id="ARBA00022840"/>
    </source>
</evidence>
<dbReference type="Gene3D" id="3.30.450.20">
    <property type="entry name" value="PAS domain"/>
    <property type="match status" value="2"/>
</dbReference>
<dbReference type="EMBL" id="JAJBZT010000008">
    <property type="protein sequence ID" value="MCB6184598.1"/>
    <property type="molecule type" value="Genomic_DNA"/>
</dbReference>
<sequence length="665" mass="74617">MRLPSHLSANHLVIILLSLILNVLIGAVSQSLFFLLVFTVLIWGGVYVLLRHIDELALKQKTLEQQKAEAELQREQAQMEIWQMAERFEMLFLSNLDGVFVINRHGVAEVNHAAQSMFAAKESGELLNRKLKDFFPRHQPDGSHSFTKFLKELKTCIRKGRHRFEFEFQKMDGSRFPAEVVVNNMHLEEGFMLQMMLRDISARKHAESELLARQAEQDNLIKELKETQASLVEEVLERQSAEHALIDSRAMLSSVIQSALDGIIMMDGQGEIELWNPAASNIFGYTESEALGRILNDLIQPDTGNKKETGIDLTLAGSANLVGKTVEVITRDNQGETFPVEVSITSTQRNGQWHAVAVIRDITERKEAEKKLLKEQEEQRKLIQQLEHTQSQLLQSEKMAAIGQLAAGVAHEINNPTGFVASNLNTLGKYFLDIQKLIDEYQEAEKQLPADIQASLVKAKKTVDLEFLLEDISALLTESKDGIQRVKHIVQDLKDFSHVDEGEWLVVDVHKGMDSTLNVVWNEIKYKAEVIKNYAELPSIETIPSQLNQVFLNILVNAAQAMDSFGTITISSGIKDDQHVWLSIRDTGNGISEENLKRIFEPFFTTKPVGQGTGLGLSLVFGIMKKLGGHIDVESTVGVGTCFTIHLPIKREVNIQEAEGEVENA</sequence>
<dbReference type="Pfam" id="PF02518">
    <property type="entry name" value="HATPase_c"/>
    <property type="match status" value="1"/>
</dbReference>
<feature type="coiled-coil region" evidence="9">
    <location>
        <begin position="359"/>
        <end position="392"/>
    </location>
</feature>
<dbReference type="InterPro" id="IPR000014">
    <property type="entry name" value="PAS"/>
</dbReference>
<dbReference type="InterPro" id="IPR004358">
    <property type="entry name" value="Sig_transdc_His_kin-like_C"/>
</dbReference>